<keyword evidence="1" id="KW-1133">Transmembrane helix</keyword>
<dbReference type="Proteomes" id="UP000051401">
    <property type="component" value="Unassembled WGS sequence"/>
</dbReference>
<evidence type="ECO:0000313" key="3">
    <source>
        <dbReference type="Proteomes" id="UP000051401"/>
    </source>
</evidence>
<keyword evidence="1" id="KW-0472">Membrane</keyword>
<evidence type="ECO:0000313" key="2">
    <source>
        <dbReference type="EMBL" id="KRS12235.1"/>
    </source>
</evidence>
<feature type="transmembrane region" description="Helical" evidence="1">
    <location>
        <begin position="119"/>
        <end position="142"/>
    </location>
</feature>
<keyword evidence="3" id="KW-1185">Reference proteome</keyword>
<name>A0A0T5NTH0_9RHOB</name>
<gene>
    <name evidence="2" type="ORF">XM52_28295</name>
</gene>
<dbReference type="EMBL" id="LAXI01000044">
    <property type="protein sequence ID" value="KRS12235.1"/>
    <property type="molecule type" value="Genomic_DNA"/>
</dbReference>
<organism evidence="2 3">
    <name type="scientific">Roseovarius indicus</name>
    <dbReference type="NCBI Taxonomy" id="540747"/>
    <lineage>
        <taxon>Bacteria</taxon>
        <taxon>Pseudomonadati</taxon>
        <taxon>Pseudomonadota</taxon>
        <taxon>Alphaproteobacteria</taxon>
        <taxon>Rhodobacterales</taxon>
        <taxon>Roseobacteraceae</taxon>
        <taxon>Roseovarius</taxon>
    </lineage>
</organism>
<dbReference type="PATRIC" id="fig|540747.5.peg.4792"/>
<sequence>MLRWALQFEAPSYDPVVWIEFADCVVSGIRNEEFPSLRIRNHIFGDRSRSDCVRYLAAVEVYQRYGIKAGMRHCPKAFIYRNANMVNNAGHFGAAQYFVTVGIDQGDQTRRGWLNHFSAAVMGFVILLGNLGGLGHLIASVFRETAGHQNASFRCACQPVNIVQPFYAARHLVIFVQMKNRSELSLRNVDIGYCSAASH</sequence>
<keyword evidence="1" id="KW-0812">Transmembrane</keyword>
<comment type="caution">
    <text evidence="2">The sequence shown here is derived from an EMBL/GenBank/DDBJ whole genome shotgun (WGS) entry which is preliminary data.</text>
</comment>
<protein>
    <submittedName>
        <fullName evidence="2">Uncharacterized protein</fullName>
    </submittedName>
</protein>
<reference evidence="2 3" key="1">
    <citation type="submission" date="2015-04" db="EMBL/GenBank/DDBJ databases">
        <title>The draft genome sequence of Roseovarius indicus B108T.</title>
        <authorList>
            <person name="Li G."/>
            <person name="Lai Q."/>
            <person name="Shao Z."/>
            <person name="Yan P."/>
        </authorList>
    </citation>
    <scope>NUCLEOTIDE SEQUENCE [LARGE SCALE GENOMIC DNA]</scope>
    <source>
        <strain evidence="2 3">B108</strain>
    </source>
</reference>
<evidence type="ECO:0000256" key="1">
    <source>
        <dbReference type="SAM" id="Phobius"/>
    </source>
</evidence>
<dbReference type="AlphaFoldDB" id="A0A0T5NTH0"/>
<proteinExistence type="predicted"/>
<accession>A0A0T5NTH0</accession>